<dbReference type="PANTHER" id="PTHR36106:SF2">
    <property type="entry name" value="C4-DICARBOXYLATE TRANSPORTER DCUA"/>
    <property type="match status" value="1"/>
</dbReference>
<reference evidence="11 12" key="1">
    <citation type="submission" date="2017-09" db="EMBL/GenBank/DDBJ databases">
        <authorList>
            <person name="Bumgarner R.E."/>
        </authorList>
    </citation>
    <scope>NUCLEOTIDE SEQUENCE [LARGE SCALE GENOMIC DNA]</scope>
    <source>
        <strain evidence="11 12">T34998</strain>
    </source>
</reference>
<dbReference type="InterPro" id="IPR004668">
    <property type="entry name" value="Anaer_Dcu_memb_transpt"/>
</dbReference>
<feature type="transmembrane region" description="Helical" evidence="10">
    <location>
        <begin position="291"/>
        <end position="309"/>
    </location>
</feature>
<evidence type="ECO:0000256" key="1">
    <source>
        <dbReference type="ARBA" id="ARBA00004429"/>
    </source>
</evidence>
<keyword evidence="5" id="KW-0997">Cell inner membrane</keyword>
<comment type="subcellular location">
    <subcellularLocation>
        <location evidence="1">Cell inner membrane</location>
        <topology evidence="1">Multi-pass membrane protein</topology>
    </subcellularLocation>
</comment>
<dbReference type="RefSeq" id="WP_002548888.1">
    <property type="nucleotide sequence ID" value="NZ_PCZS01000001.1"/>
</dbReference>
<evidence type="ECO:0000256" key="6">
    <source>
        <dbReference type="ARBA" id="ARBA00022692"/>
    </source>
</evidence>
<name>A0ABX9IAN1_9ACTN</name>
<feature type="transmembrane region" description="Helical" evidence="10">
    <location>
        <begin position="6"/>
        <end position="38"/>
    </location>
</feature>
<evidence type="ECO:0000256" key="7">
    <source>
        <dbReference type="ARBA" id="ARBA00022989"/>
    </source>
</evidence>
<keyword evidence="12" id="KW-1185">Reference proteome</keyword>
<evidence type="ECO:0000313" key="11">
    <source>
        <dbReference type="EMBL" id="REB70500.1"/>
    </source>
</evidence>
<feature type="transmembrane region" description="Helical" evidence="10">
    <location>
        <begin position="359"/>
        <end position="379"/>
    </location>
</feature>
<proteinExistence type="inferred from homology"/>
<evidence type="ECO:0000256" key="2">
    <source>
        <dbReference type="ARBA" id="ARBA00006413"/>
    </source>
</evidence>
<evidence type="ECO:0000256" key="5">
    <source>
        <dbReference type="ARBA" id="ARBA00022519"/>
    </source>
</evidence>
<feature type="transmembrane region" description="Helical" evidence="10">
    <location>
        <begin position="133"/>
        <end position="159"/>
    </location>
</feature>
<dbReference type="Pfam" id="PF03605">
    <property type="entry name" value="DcuA_DcuB"/>
    <property type="match status" value="1"/>
</dbReference>
<dbReference type="PANTHER" id="PTHR36106">
    <property type="entry name" value="ANAEROBIC C4-DICARBOXYLATE TRANSPORTER DCUB"/>
    <property type="match status" value="1"/>
</dbReference>
<gene>
    <name evidence="11" type="ORF">CP880_01600</name>
</gene>
<evidence type="ECO:0000256" key="10">
    <source>
        <dbReference type="SAM" id="Phobius"/>
    </source>
</evidence>
<keyword evidence="4" id="KW-1003">Cell membrane</keyword>
<keyword evidence="3" id="KW-0813">Transport</keyword>
<evidence type="ECO:0000256" key="9">
    <source>
        <dbReference type="ARBA" id="ARBA00039380"/>
    </source>
</evidence>
<feature type="transmembrane region" description="Helical" evidence="10">
    <location>
        <begin position="329"/>
        <end position="352"/>
    </location>
</feature>
<feature type="transmembrane region" description="Helical" evidence="10">
    <location>
        <begin position="257"/>
        <end position="279"/>
    </location>
</feature>
<dbReference type="Proteomes" id="UP000256324">
    <property type="component" value="Unassembled WGS sequence"/>
</dbReference>
<evidence type="ECO:0000256" key="3">
    <source>
        <dbReference type="ARBA" id="ARBA00022448"/>
    </source>
</evidence>
<evidence type="ECO:0000313" key="12">
    <source>
        <dbReference type="Proteomes" id="UP000256324"/>
    </source>
</evidence>
<feature type="transmembrane region" description="Helical" evidence="10">
    <location>
        <begin position="50"/>
        <end position="72"/>
    </location>
</feature>
<evidence type="ECO:0000256" key="8">
    <source>
        <dbReference type="ARBA" id="ARBA00023136"/>
    </source>
</evidence>
<evidence type="ECO:0000256" key="4">
    <source>
        <dbReference type="ARBA" id="ARBA00022475"/>
    </source>
</evidence>
<sequence>MVFIQLIVVLIFILIGARIGGMGIAYAGATGVIVLGFLGANVNPAKGIPWDVLGVIMAVISCVAALEAAGGLELLVMHSERLLRKHPDRITFYAPLVTFFMTVFCGTGHVAFATLPVIAEVAKEQKVRPSRPLTIAAVASQIGICASPISAATIAMVSILAPDGITYPVIVGITVVVCLIGVLGGAVVASRTGVDLEKDPIYQERKAQGLVTLRGKGKYEIVPRAGTSLIIFASAIVLVMVYAAAITKVSNPPLPRAAAIMAVMMAAGLVIVLCCHVKVDKIATQATFRSGMNAALCVLGVAWLGNTFVESNIATIKAAGSGVIQAHPWLLAVVLFFGSALLYSQAATAITFMPVAAALGLPGSVLLASYAACSGLFFLPTYPTTVAAVGMDDTGTTRLGRFVVDHPFQIPGIATIAIAVVVAYGVTALLL</sequence>
<comment type="caution">
    <text evidence="11">The sequence shown here is derived from an EMBL/GenBank/DDBJ whole genome shotgun (WGS) entry which is preliminary data.</text>
</comment>
<dbReference type="EMBL" id="PCZS01000001">
    <property type="protein sequence ID" value="REB70500.1"/>
    <property type="molecule type" value="Genomic_DNA"/>
</dbReference>
<feature type="transmembrane region" description="Helical" evidence="10">
    <location>
        <begin position="92"/>
        <end position="121"/>
    </location>
</feature>
<comment type="similarity">
    <text evidence="2">Belongs to the DcuA/DcuB transporter (TC 2.A.13.1) family.</text>
</comment>
<organism evidence="11 12">
    <name type="scientific">Cutibacterium namnetense</name>
    <dbReference type="NCBI Taxonomy" id="1574624"/>
    <lineage>
        <taxon>Bacteria</taxon>
        <taxon>Bacillati</taxon>
        <taxon>Actinomycetota</taxon>
        <taxon>Actinomycetes</taxon>
        <taxon>Propionibacteriales</taxon>
        <taxon>Propionibacteriaceae</taxon>
        <taxon>Cutibacterium</taxon>
    </lineage>
</organism>
<dbReference type="PIRSF" id="PIRSF004539">
    <property type="entry name" value="C4-dicrbxl_trns"/>
    <property type="match status" value="1"/>
</dbReference>
<keyword evidence="7 10" id="KW-1133">Transmembrane helix</keyword>
<feature type="transmembrane region" description="Helical" evidence="10">
    <location>
        <begin position="225"/>
        <end position="245"/>
    </location>
</feature>
<dbReference type="NCBIfam" id="NF006927">
    <property type="entry name" value="PRK09412.1"/>
    <property type="match status" value="1"/>
</dbReference>
<dbReference type="NCBIfam" id="TIGR00770">
    <property type="entry name" value="Dcu"/>
    <property type="match status" value="1"/>
</dbReference>
<feature type="transmembrane region" description="Helical" evidence="10">
    <location>
        <begin position="408"/>
        <end position="430"/>
    </location>
</feature>
<feature type="transmembrane region" description="Helical" evidence="10">
    <location>
        <begin position="165"/>
        <end position="189"/>
    </location>
</feature>
<protein>
    <recommendedName>
        <fullName evidence="9">C4-dicarboxylate transporter DcuA</fullName>
    </recommendedName>
</protein>
<keyword evidence="8 10" id="KW-0472">Membrane</keyword>
<keyword evidence="6 10" id="KW-0812">Transmembrane</keyword>
<dbReference type="NCBIfam" id="NF009136">
    <property type="entry name" value="PRK12489.1"/>
    <property type="match status" value="1"/>
</dbReference>
<accession>A0ABX9IAN1</accession>